<protein>
    <submittedName>
        <fullName evidence="2">PAS domain-containing protein</fullName>
    </submittedName>
</protein>
<evidence type="ECO:0000313" key="2">
    <source>
        <dbReference type="EMBL" id="MFC7671302.1"/>
    </source>
</evidence>
<feature type="domain" description="PAS fold-4" evidence="1">
    <location>
        <begin position="2"/>
        <end position="80"/>
    </location>
</feature>
<evidence type="ECO:0000259" key="1">
    <source>
        <dbReference type="Pfam" id="PF08448"/>
    </source>
</evidence>
<name>A0ABW2UFV5_9BACT</name>
<sequence length="103" mass="10958">MFNALPGAYLLLTPEGVIEAASDEYLAATLTTREQVVGRSLFDVFPDNPAAPEAHATRNQRASMAQVLATGQPHQMAPQHYTCPTRLVPAPSWSATGCPPTAP</sequence>
<keyword evidence="3" id="KW-1185">Reference proteome</keyword>
<proteinExistence type="predicted"/>
<dbReference type="InterPro" id="IPR013656">
    <property type="entry name" value="PAS_4"/>
</dbReference>
<dbReference type="InterPro" id="IPR035965">
    <property type="entry name" value="PAS-like_dom_sf"/>
</dbReference>
<dbReference type="Proteomes" id="UP001596513">
    <property type="component" value="Unassembled WGS sequence"/>
</dbReference>
<dbReference type="RefSeq" id="WP_380207318.1">
    <property type="nucleotide sequence ID" value="NZ_JBHTEK010000006.1"/>
</dbReference>
<dbReference type="Pfam" id="PF08448">
    <property type="entry name" value="PAS_4"/>
    <property type="match status" value="1"/>
</dbReference>
<dbReference type="Gene3D" id="3.30.450.20">
    <property type="entry name" value="PAS domain"/>
    <property type="match status" value="1"/>
</dbReference>
<comment type="caution">
    <text evidence="2">The sequence shown here is derived from an EMBL/GenBank/DDBJ whole genome shotgun (WGS) entry which is preliminary data.</text>
</comment>
<evidence type="ECO:0000313" key="3">
    <source>
        <dbReference type="Proteomes" id="UP001596513"/>
    </source>
</evidence>
<accession>A0ABW2UFV5</accession>
<dbReference type="SUPFAM" id="SSF55785">
    <property type="entry name" value="PYP-like sensor domain (PAS domain)"/>
    <property type="match status" value="1"/>
</dbReference>
<gene>
    <name evidence="2" type="ORF">ACFQT0_30780</name>
</gene>
<reference evidence="3" key="1">
    <citation type="journal article" date="2019" name="Int. J. Syst. Evol. Microbiol.">
        <title>The Global Catalogue of Microorganisms (GCM) 10K type strain sequencing project: providing services to taxonomists for standard genome sequencing and annotation.</title>
        <authorList>
            <consortium name="The Broad Institute Genomics Platform"/>
            <consortium name="The Broad Institute Genome Sequencing Center for Infectious Disease"/>
            <person name="Wu L."/>
            <person name="Ma J."/>
        </authorList>
    </citation>
    <scope>NUCLEOTIDE SEQUENCE [LARGE SCALE GENOMIC DNA]</scope>
    <source>
        <strain evidence="3">JCM 19635</strain>
    </source>
</reference>
<organism evidence="2 3">
    <name type="scientific">Hymenobacter humi</name>
    <dbReference type="NCBI Taxonomy" id="1411620"/>
    <lineage>
        <taxon>Bacteria</taxon>
        <taxon>Pseudomonadati</taxon>
        <taxon>Bacteroidota</taxon>
        <taxon>Cytophagia</taxon>
        <taxon>Cytophagales</taxon>
        <taxon>Hymenobacteraceae</taxon>
        <taxon>Hymenobacter</taxon>
    </lineage>
</organism>
<dbReference type="EMBL" id="JBHTEK010000006">
    <property type="protein sequence ID" value="MFC7671302.1"/>
    <property type="molecule type" value="Genomic_DNA"/>
</dbReference>